<dbReference type="SMART" id="SM00212">
    <property type="entry name" value="UBCc"/>
    <property type="match status" value="1"/>
</dbReference>
<protein>
    <recommendedName>
        <fullName evidence="3">UBC core domain-containing protein</fullName>
    </recommendedName>
</protein>
<evidence type="ECO:0000313" key="4">
    <source>
        <dbReference type="EMBL" id="OAJ39352.1"/>
    </source>
</evidence>
<evidence type="ECO:0000313" key="5">
    <source>
        <dbReference type="Proteomes" id="UP000077115"/>
    </source>
</evidence>
<dbReference type="PANTHER" id="PTHR24067">
    <property type="entry name" value="UBIQUITIN-CONJUGATING ENZYME E2"/>
    <property type="match status" value="1"/>
</dbReference>
<dbReference type="OrthoDB" id="19692at2759"/>
<keyword evidence="1" id="KW-0833">Ubl conjugation pathway</keyword>
<dbReference type="InterPro" id="IPR000608">
    <property type="entry name" value="UBC"/>
</dbReference>
<feature type="domain" description="UBC core" evidence="3">
    <location>
        <begin position="1"/>
        <end position="113"/>
    </location>
</feature>
<dbReference type="InterPro" id="IPR050113">
    <property type="entry name" value="Ub_conjugating_enzyme"/>
</dbReference>
<dbReference type="InterPro" id="IPR016135">
    <property type="entry name" value="UBQ-conjugating_enzyme/RWD"/>
</dbReference>
<proteinExistence type="predicted"/>
<dbReference type="STRING" id="403673.A0A177WHS5"/>
<evidence type="ECO:0000256" key="2">
    <source>
        <dbReference type="SAM" id="MobiDB-lite"/>
    </source>
</evidence>
<dbReference type="Proteomes" id="UP000077115">
    <property type="component" value="Unassembled WGS sequence"/>
</dbReference>
<name>A0A177WHS5_BATDL</name>
<dbReference type="PROSITE" id="PS50127">
    <property type="entry name" value="UBC_2"/>
    <property type="match status" value="1"/>
</dbReference>
<evidence type="ECO:0000259" key="3">
    <source>
        <dbReference type="PROSITE" id="PS50127"/>
    </source>
</evidence>
<evidence type="ECO:0000256" key="1">
    <source>
        <dbReference type="ARBA" id="ARBA00022786"/>
    </source>
</evidence>
<dbReference type="EMBL" id="DS022303">
    <property type="protein sequence ID" value="OAJ39352.1"/>
    <property type="molecule type" value="Genomic_DNA"/>
</dbReference>
<organism evidence="4 5">
    <name type="scientific">Batrachochytrium dendrobatidis (strain JEL423)</name>
    <dbReference type="NCBI Taxonomy" id="403673"/>
    <lineage>
        <taxon>Eukaryota</taxon>
        <taxon>Fungi</taxon>
        <taxon>Fungi incertae sedis</taxon>
        <taxon>Chytridiomycota</taxon>
        <taxon>Chytridiomycota incertae sedis</taxon>
        <taxon>Chytridiomycetes</taxon>
        <taxon>Rhizophydiales</taxon>
        <taxon>Rhizophydiales incertae sedis</taxon>
        <taxon>Batrachochytrium</taxon>
    </lineage>
</organism>
<reference evidence="4 5" key="2">
    <citation type="submission" date="2016-05" db="EMBL/GenBank/DDBJ databases">
        <title>Lineage-specific infection strategies underlie the spectrum of fungal disease in amphibians.</title>
        <authorList>
            <person name="Cuomo C.A."/>
            <person name="Farrer R.A."/>
            <person name="James T."/>
            <person name="Longcore J."/>
            <person name="Birren B."/>
        </authorList>
    </citation>
    <scope>NUCLEOTIDE SEQUENCE [LARGE SCALE GENOMIC DNA]</scope>
    <source>
        <strain evidence="4 5">JEL423</strain>
    </source>
</reference>
<dbReference type="SUPFAM" id="SSF54495">
    <property type="entry name" value="UBC-like"/>
    <property type="match status" value="1"/>
</dbReference>
<dbReference type="Pfam" id="PF00179">
    <property type="entry name" value="UQ_con"/>
    <property type="match status" value="1"/>
</dbReference>
<accession>A0A177WHS5</accession>
<sequence length="158" mass="18318">MGGFWYRIGVIGPPKTIYESGYFLSTMCFPSDYPFNPPSFKFNRPFFHPNVGEKAEERWNPTQTVESILLSVVSLLNDPNCSSPANVDAGVMYRQDHDQYCLAVKNQVEISRRDIPDGYELPTSDEHYAVRKPVENTIEDEDFWYDEDEEDLEDEDED</sequence>
<gene>
    <name evidence="4" type="ORF">BDEG_23205</name>
</gene>
<feature type="region of interest" description="Disordered" evidence="2">
    <location>
        <begin position="139"/>
        <end position="158"/>
    </location>
</feature>
<dbReference type="AlphaFoldDB" id="A0A177WHS5"/>
<dbReference type="Gene3D" id="3.10.110.10">
    <property type="entry name" value="Ubiquitin Conjugating Enzyme"/>
    <property type="match status" value="1"/>
</dbReference>
<dbReference type="VEuPathDB" id="FungiDB:BDEG_23205"/>
<reference evidence="4 5" key="1">
    <citation type="submission" date="2006-10" db="EMBL/GenBank/DDBJ databases">
        <title>The Genome Sequence of Batrachochytrium dendrobatidis JEL423.</title>
        <authorList>
            <consortium name="The Broad Institute Genome Sequencing Platform"/>
            <person name="Birren B."/>
            <person name="Lander E."/>
            <person name="Galagan J."/>
            <person name="Cuomo C."/>
            <person name="Devon K."/>
            <person name="Jaffe D."/>
            <person name="Butler J."/>
            <person name="Alvarez P."/>
            <person name="Gnerre S."/>
            <person name="Grabherr M."/>
            <person name="Kleber M."/>
            <person name="Mauceli E."/>
            <person name="Brockman W."/>
            <person name="Young S."/>
            <person name="LaButti K."/>
            <person name="Sykes S."/>
            <person name="DeCaprio D."/>
            <person name="Crawford M."/>
            <person name="Koehrsen M."/>
            <person name="Engels R."/>
            <person name="Montgomery P."/>
            <person name="Pearson M."/>
            <person name="Howarth C."/>
            <person name="Larson L."/>
            <person name="White J."/>
            <person name="O'Leary S."/>
            <person name="Kodira C."/>
            <person name="Zeng Q."/>
            <person name="Yandava C."/>
            <person name="Alvarado L."/>
            <person name="Longcore J."/>
            <person name="James T."/>
        </authorList>
    </citation>
    <scope>NUCLEOTIDE SEQUENCE [LARGE SCALE GENOMIC DNA]</scope>
    <source>
        <strain evidence="4 5">JEL423</strain>
    </source>
</reference>